<feature type="domain" description="Cytochrome b/b6 C-terminal region profile" evidence="22">
    <location>
        <begin position="211"/>
        <end position="380"/>
    </location>
</feature>
<feature type="transmembrane region" description="Helical" evidence="20">
    <location>
        <begin position="114"/>
        <end position="134"/>
    </location>
</feature>
<keyword evidence="10" id="KW-0999">Mitochondrion inner membrane</keyword>
<name>E1B2J4_PODSI</name>
<evidence type="ECO:0000256" key="2">
    <source>
        <dbReference type="ARBA" id="ARBA00004448"/>
    </source>
</evidence>
<proteinExistence type="inferred from homology"/>
<feature type="binding site" evidence="18">
    <location>
        <position position="202"/>
    </location>
    <ligand>
        <name>a ubiquinone</name>
        <dbReference type="ChEBI" id="CHEBI:16389"/>
    </ligand>
</feature>
<feature type="binding site" description="axial binding residue" evidence="19">
    <location>
        <position position="84"/>
    </location>
    <ligand>
        <name>heme b</name>
        <dbReference type="ChEBI" id="CHEBI:60344"/>
        <label>b562</label>
    </ligand>
    <ligandPart>
        <name>Fe</name>
        <dbReference type="ChEBI" id="CHEBI:18248"/>
    </ligandPart>
</feature>
<evidence type="ECO:0000256" key="3">
    <source>
        <dbReference type="ARBA" id="ARBA00011660"/>
    </source>
</evidence>
<evidence type="ECO:0000259" key="22">
    <source>
        <dbReference type="PROSITE" id="PS51003"/>
    </source>
</evidence>
<feature type="transmembrane region" description="Helical" evidence="20">
    <location>
        <begin position="78"/>
        <end position="99"/>
    </location>
</feature>
<evidence type="ECO:0000256" key="4">
    <source>
        <dbReference type="ARBA" id="ARBA00013531"/>
    </source>
</evidence>
<evidence type="ECO:0000256" key="11">
    <source>
        <dbReference type="ARBA" id="ARBA00022982"/>
    </source>
</evidence>
<evidence type="ECO:0000256" key="16">
    <source>
        <dbReference type="ARBA" id="ARBA00023136"/>
    </source>
</evidence>
<dbReference type="SUPFAM" id="SSF81648">
    <property type="entry name" value="a domain/subunit of cytochrome bc1 complex (Ubiquinol-cytochrome c reductase)"/>
    <property type="match status" value="1"/>
</dbReference>
<comment type="similarity">
    <text evidence="17 20">Belongs to the cytochrome b family.</text>
</comment>
<evidence type="ECO:0000256" key="8">
    <source>
        <dbReference type="ARBA" id="ARBA00022692"/>
    </source>
</evidence>
<dbReference type="PROSITE" id="PS51002">
    <property type="entry name" value="CYTB_NTER"/>
    <property type="match status" value="1"/>
</dbReference>
<dbReference type="EMBL" id="HQ154646">
    <property type="protein sequence ID" value="ADM89007.1"/>
    <property type="molecule type" value="Genomic_DNA"/>
</dbReference>
<dbReference type="Pfam" id="PF00033">
    <property type="entry name" value="Cytochrome_B"/>
    <property type="match status" value="1"/>
</dbReference>
<evidence type="ECO:0000256" key="6">
    <source>
        <dbReference type="ARBA" id="ARBA00022617"/>
    </source>
</evidence>
<sequence>MTLNMRKHHPIIKIINSSFIDLPTPSNISAWWNFGSLLGLCLIIQTITGLFLAMHYTPDISSAFSSVAHIHRDVQYGWLIRNLHANGASMFFVCIYLHIGRGLYYGSYMNIETWNIGVLLLLLVMATAFMGYVLPWGQMSFWGATVITNLLSAIPYIGTSLVEWVWGGFAVDNATLTRFFTLHFLLPFLIMGTSMIHLLFLHETGSNNPTGLNSNTDEIPFHPYYSYKDLLGIMLIITLLLSLALFMPNLLGDPEDFSPANPLVTPPHIKPEWYFLFAYAILRSIPNKLGGVLARLFSILILLIVPMMHLSKQRTLAYRPLSQLLFWLLIADIIILTWIGGQPVEHPFIIIGQLASIFYFTIFLILMPTLSLMENKILKW</sequence>
<geneLocation type="mitochondrion" evidence="23"/>
<dbReference type="PANTHER" id="PTHR19271">
    <property type="entry name" value="CYTOCHROME B"/>
    <property type="match status" value="1"/>
</dbReference>
<comment type="cofactor">
    <cofactor evidence="20">
        <name>heme b</name>
        <dbReference type="ChEBI" id="CHEBI:60344"/>
    </cofactor>
    <text evidence="20">Binds 2 heme groups non-covalently.</text>
</comment>
<evidence type="ECO:0000256" key="9">
    <source>
        <dbReference type="ARBA" id="ARBA00022723"/>
    </source>
</evidence>
<comment type="cofactor">
    <cofactor evidence="19">
        <name>heme</name>
        <dbReference type="ChEBI" id="CHEBI:30413"/>
    </cofactor>
    <text evidence="19">Binds 2 heme groups non-covalently.</text>
</comment>
<feature type="binding site" description="axial binding residue" evidence="19">
    <location>
        <position position="183"/>
    </location>
    <ligand>
        <name>heme b</name>
        <dbReference type="ChEBI" id="CHEBI:60344"/>
        <label>b562</label>
    </ligand>
    <ligandPart>
        <name>Fe</name>
        <dbReference type="ChEBI" id="CHEBI:18248"/>
    </ligandPart>
</feature>
<evidence type="ECO:0000256" key="5">
    <source>
        <dbReference type="ARBA" id="ARBA00022448"/>
    </source>
</evidence>
<keyword evidence="14" id="KW-0830">Ubiquinone</keyword>
<feature type="transmembrane region" description="Helical" evidence="20">
    <location>
        <begin position="141"/>
        <end position="159"/>
    </location>
</feature>
<evidence type="ECO:0000256" key="10">
    <source>
        <dbReference type="ARBA" id="ARBA00022792"/>
    </source>
</evidence>
<keyword evidence="16 20" id="KW-0472">Membrane</keyword>
<feature type="transmembrane region" description="Helical" evidence="20">
    <location>
        <begin position="31"/>
        <end position="57"/>
    </location>
</feature>
<feature type="transmembrane region" description="Helical" evidence="20">
    <location>
        <begin position="292"/>
        <end position="311"/>
    </location>
</feature>
<organism evidence="23">
    <name type="scientific">Podarcis siculus siculus</name>
    <dbReference type="NCBI Taxonomy" id="434032"/>
    <lineage>
        <taxon>Eukaryota</taxon>
        <taxon>Metazoa</taxon>
        <taxon>Chordata</taxon>
        <taxon>Craniata</taxon>
        <taxon>Vertebrata</taxon>
        <taxon>Euteleostomi</taxon>
        <taxon>Lepidosauria</taxon>
        <taxon>Squamata</taxon>
        <taxon>Bifurcata</taxon>
        <taxon>Unidentata</taxon>
        <taxon>Episquamata</taxon>
        <taxon>Laterata</taxon>
        <taxon>Lacertibaenia</taxon>
        <taxon>Lacertidae</taxon>
        <taxon>Podarcis</taxon>
    </lineage>
</organism>
<feature type="transmembrane region" description="Helical" evidence="20">
    <location>
        <begin position="179"/>
        <end position="201"/>
    </location>
</feature>
<dbReference type="GO" id="GO:0016491">
    <property type="term" value="F:oxidoreductase activity"/>
    <property type="evidence" value="ECO:0007669"/>
    <property type="project" value="UniProtKB-UniRule"/>
</dbReference>
<feature type="transmembrane region" description="Helical" evidence="20">
    <location>
        <begin position="323"/>
        <end position="341"/>
    </location>
</feature>
<dbReference type="Gene3D" id="1.20.810.10">
    <property type="entry name" value="Cytochrome Bc1 Complex, Chain C"/>
    <property type="match status" value="1"/>
</dbReference>
<dbReference type="InterPro" id="IPR048259">
    <property type="entry name" value="Cytochrome_b_N_euk/bac"/>
</dbReference>
<dbReference type="GO" id="GO:0005743">
    <property type="term" value="C:mitochondrial inner membrane"/>
    <property type="evidence" value="ECO:0007669"/>
    <property type="project" value="UniProtKB-SubCell"/>
</dbReference>
<evidence type="ECO:0000256" key="13">
    <source>
        <dbReference type="ARBA" id="ARBA00023004"/>
    </source>
</evidence>
<evidence type="ECO:0000256" key="15">
    <source>
        <dbReference type="ARBA" id="ARBA00023128"/>
    </source>
</evidence>
<dbReference type="InterPro" id="IPR048260">
    <property type="entry name" value="Cytochrome_b_C_euk/bac"/>
</dbReference>
<comment type="subcellular location">
    <subcellularLocation>
        <location evidence="2">Mitochondrion inner membrane</location>
        <topology evidence="2">Multi-pass membrane protein</topology>
    </subcellularLocation>
</comment>
<feature type="domain" description="Cytochrome b/b6 N-terminal region profile" evidence="21">
    <location>
        <begin position="1"/>
        <end position="210"/>
    </location>
</feature>
<comment type="subunit">
    <text evidence="3">The cytochrome bc1 complex contains 3 respiratory subunits (MT-CYB, CYC1 and UQCRFS1), 2 core proteins (UQCRC1 and UQCRC2) and probably 6 low-molecular weight proteins.</text>
</comment>
<evidence type="ECO:0000256" key="18">
    <source>
        <dbReference type="PIRSR" id="PIRSR038885-1"/>
    </source>
</evidence>
<evidence type="ECO:0000313" key="23">
    <source>
        <dbReference type="EMBL" id="ADM89007.1"/>
    </source>
</evidence>
<dbReference type="AlphaFoldDB" id="E1B2J4"/>
<keyword evidence="5 20" id="KW-0813">Transport</keyword>
<accession>E1B2J4</accession>
<protein>
    <recommendedName>
        <fullName evidence="4 20">Cytochrome b</fullName>
    </recommendedName>
</protein>
<dbReference type="GO" id="GO:0008121">
    <property type="term" value="F:quinol-cytochrome-c reductase activity"/>
    <property type="evidence" value="ECO:0007669"/>
    <property type="project" value="InterPro"/>
</dbReference>
<keyword evidence="13 19" id="KW-0408">Iron</keyword>
<dbReference type="PIRSF" id="PIRSF038885">
    <property type="entry name" value="COB"/>
    <property type="match status" value="1"/>
</dbReference>
<dbReference type="PROSITE" id="PS51003">
    <property type="entry name" value="CYTB_CTER"/>
    <property type="match status" value="1"/>
</dbReference>
<keyword evidence="8 20" id="KW-0812">Transmembrane</keyword>
<comment type="function">
    <text evidence="1 20">Component of the ubiquinol-cytochrome c reductase complex (complex III or cytochrome b-c1 complex) that is part of the mitochondrial respiratory chain. The b-c1 complex mediates electron transfer from ubiquinol to cytochrome c. Contributes to the generation of a proton gradient across the mitochondrial membrane that is then used for ATP synthesis.</text>
</comment>
<dbReference type="CDD" id="cd00284">
    <property type="entry name" value="Cytochrome_b_N"/>
    <property type="match status" value="1"/>
</dbReference>
<evidence type="ECO:0000256" key="1">
    <source>
        <dbReference type="ARBA" id="ARBA00002566"/>
    </source>
</evidence>
<reference evidence="23" key="1">
    <citation type="submission" date="2010-08" db="EMBL/GenBank/DDBJ databases">
        <title>Podarcis siculus (Italian Wall Lizard) California.</title>
        <authorList>
            <person name="Mayer W."/>
            <person name="Deichsel G."/>
            <person name="Nafis G."/>
            <person name="Hakim J."/>
        </authorList>
    </citation>
    <scope>NUCLEOTIDE SEQUENCE</scope>
</reference>
<feature type="transmembrane region" description="Helical" evidence="20">
    <location>
        <begin position="230"/>
        <end position="251"/>
    </location>
</feature>
<dbReference type="InterPro" id="IPR030689">
    <property type="entry name" value="Cytochrome_b"/>
</dbReference>
<dbReference type="InterPro" id="IPR016174">
    <property type="entry name" value="Di-haem_cyt_TM"/>
</dbReference>
<evidence type="ECO:0000256" key="7">
    <source>
        <dbReference type="ARBA" id="ARBA00022660"/>
    </source>
</evidence>
<dbReference type="Pfam" id="PF00032">
    <property type="entry name" value="Cytochrom_B_C"/>
    <property type="match status" value="1"/>
</dbReference>
<dbReference type="InterPro" id="IPR005798">
    <property type="entry name" value="Cyt_b/b6_C"/>
</dbReference>
<evidence type="ECO:0000256" key="17">
    <source>
        <dbReference type="ARBA" id="ARBA00061233"/>
    </source>
</evidence>
<keyword evidence="15 20" id="KW-0496">Mitochondrion</keyword>
<keyword evidence="11 20" id="KW-0249">Electron transport</keyword>
<keyword evidence="9 19" id="KW-0479">Metal-binding</keyword>
<evidence type="ECO:0000256" key="19">
    <source>
        <dbReference type="PIRSR" id="PIRSR038885-2"/>
    </source>
</evidence>
<evidence type="ECO:0000256" key="12">
    <source>
        <dbReference type="ARBA" id="ARBA00022989"/>
    </source>
</evidence>
<dbReference type="InterPro" id="IPR005797">
    <property type="entry name" value="Cyt_b/b6_N"/>
</dbReference>
<dbReference type="InterPro" id="IPR036150">
    <property type="entry name" value="Cyt_b/b6_C_sf"/>
</dbReference>
<gene>
    <name evidence="23" type="primary">cytb</name>
</gene>
<feature type="transmembrane region" description="Helical" evidence="20">
    <location>
        <begin position="347"/>
        <end position="370"/>
    </location>
</feature>
<dbReference type="SUPFAM" id="SSF81342">
    <property type="entry name" value="Transmembrane di-heme cytochromes"/>
    <property type="match status" value="1"/>
</dbReference>
<feature type="binding site" description="axial binding residue" evidence="19">
    <location>
        <position position="197"/>
    </location>
    <ligand>
        <name>heme b</name>
        <dbReference type="ChEBI" id="CHEBI:60344"/>
        <label>b566</label>
    </ligand>
    <ligandPart>
        <name>Fe</name>
        <dbReference type="ChEBI" id="CHEBI:18248"/>
    </ligandPart>
</feature>
<keyword evidence="7 20" id="KW-0679">Respiratory chain</keyword>
<evidence type="ECO:0000256" key="20">
    <source>
        <dbReference type="RuleBase" id="RU362117"/>
    </source>
</evidence>
<dbReference type="PANTHER" id="PTHR19271:SF16">
    <property type="entry name" value="CYTOCHROME B"/>
    <property type="match status" value="1"/>
</dbReference>
<keyword evidence="12 20" id="KW-1133">Transmembrane helix</keyword>
<dbReference type="GO" id="GO:0046872">
    <property type="term" value="F:metal ion binding"/>
    <property type="evidence" value="ECO:0007669"/>
    <property type="project" value="UniProtKB-UniRule"/>
</dbReference>
<keyword evidence="6 19" id="KW-0349">Heme</keyword>
<dbReference type="CDD" id="cd00290">
    <property type="entry name" value="cytochrome_b_C"/>
    <property type="match status" value="1"/>
</dbReference>
<dbReference type="GO" id="GO:0006122">
    <property type="term" value="P:mitochondrial electron transport, ubiquinol to cytochrome c"/>
    <property type="evidence" value="ECO:0007669"/>
    <property type="project" value="TreeGrafter"/>
</dbReference>
<evidence type="ECO:0000259" key="21">
    <source>
        <dbReference type="PROSITE" id="PS51002"/>
    </source>
</evidence>
<evidence type="ECO:0000256" key="14">
    <source>
        <dbReference type="ARBA" id="ARBA00023075"/>
    </source>
</evidence>
<dbReference type="FunFam" id="1.20.810.10:FF:000002">
    <property type="entry name" value="Cytochrome b"/>
    <property type="match status" value="1"/>
</dbReference>
<dbReference type="GO" id="GO:0045275">
    <property type="term" value="C:respiratory chain complex III"/>
    <property type="evidence" value="ECO:0007669"/>
    <property type="project" value="InterPro"/>
</dbReference>
<feature type="binding site" description="axial binding residue" evidence="19">
    <location>
        <position position="98"/>
    </location>
    <ligand>
        <name>heme b</name>
        <dbReference type="ChEBI" id="CHEBI:60344"/>
        <label>b566</label>
    </ligand>
    <ligandPart>
        <name>Fe</name>
        <dbReference type="ChEBI" id="CHEBI:18248"/>
    </ligandPart>
</feature>
<dbReference type="InterPro" id="IPR027387">
    <property type="entry name" value="Cytb/b6-like_sf"/>
</dbReference>